<keyword evidence="3" id="KW-0808">Transferase</keyword>
<dbReference type="InterPro" id="IPR016064">
    <property type="entry name" value="NAD/diacylglycerol_kinase_sf"/>
</dbReference>
<gene>
    <name evidence="10" type="ORF">H0486_01190</name>
</gene>
<comment type="caution">
    <text evidence="10">The sequence shown here is derived from an EMBL/GenBank/DDBJ whole genome shotgun (WGS) entry which is preliminary data.</text>
</comment>
<evidence type="ECO:0000256" key="8">
    <source>
        <dbReference type="ARBA" id="ARBA00023264"/>
    </source>
</evidence>
<evidence type="ECO:0000256" key="1">
    <source>
        <dbReference type="ARBA" id="ARBA00001946"/>
    </source>
</evidence>
<keyword evidence="7" id="KW-0444">Lipid biosynthesis</keyword>
<accession>A0A839JW95</accession>
<evidence type="ECO:0000256" key="4">
    <source>
        <dbReference type="ARBA" id="ARBA00022741"/>
    </source>
</evidence>
<protein>
    <submittedName>
        <fullName evidence="10">Diacylglycerol kinase family lipid kinase</fullName>
    </submittedName>
</protein>
<evidence type="ECO:0000259" key="9">
    <source>
        <dbReference type="PROSITE" id="PS50146"/>
    </source>
</evidence>
<evidence type="ECO:0000256" key="5">
    <source>
        <dbReference type="ARBA" id="ARBA00022777"/>
    </source>
</evidence>
<proteinExistence type="inferred from homology"/>
<dbReference type="InterPro" id="IPR005218">
    <property type="entry name" value="Diacylglycerol/lipid_kinase"/>
</dbReference>
<dbReference type="EMBL" id="JACEGA010000001">
    <property type="protein sequence ID" value="MBB2181508.1"/>
    <property type="molecule type" value="Genomic_DNA"/>
</dbReference>
<evidence type="ECO:0000256" key="3">
    <source>
        <dbReference type="ARBA" id="ARBA00022679"/>
    </source>
</evidence>
<dbReference type="SMART" id="SM00046">
    <property type="entry name" value="DAGKc"/>
    <property type="match status" value="1"/>
</dbReference>
<keyword evidence="7" id="KW-0443">Lipid metabolism</keyword>
<keyword evidence="7" id="KW-0594">Phospholipid biosynthesis</keyword>
<dbReference type="SUPFAM" id="SSF111331">
    <property type="entry name" value="NAD kinase/diacylglycerol kinase-like"/>
    <property type="match status" value="1"/>
</dbReference>
<keyword evidence="4" id="KW-0547">Nucleotide-binding</keyword>
<evidence type="ECO:0000313" key="11">
    <source>
        <dbReference type="Proteomes" id="UP000574276"/>
    </source>
</evidence>
<dbReference type="InterPro" id="IPR045540">
    <property type="entry name" value="YegS/DAGK_C"/>
</dbReference>
<dbReference type="InterPro" id="IPR001206">
    <property type="entry name" value="Diacylglycerol_kinase_cat_dom"/>
</dbReference>
<keyword evidence="8" id="KW-1208">Phospholipid metabolism</keyword>
<dbReference type="Gene3D" id="3.40.50.10330">
    <property type="entry name" value="Probable inorganic polyphosphate/atp-NAD kinase, domain 1"/>
    <property type="match status" value="1"/>
</dbReference>
<dbReference type="Pfam" id="PF19279">
    <property type="entry name" value="YegS_C"/>
    <property type="match status" value="1"/>
</dbReference>
<dbReference type="PROSITE" id="PS50146">
    <property type="entry name" value="DAGK"/>
    <property type="match status" value="1"/>
</dbReference>
<keyword evidence="11" id="KW-1185">Reference proteome</keyword>
<dbReference type="AlphaFoldDB" id="A0A839JW95"/>
<dbReference type="NCBIfam" id="TIGR00147">
    <property type="entry name" value="YegS/Rv2252/BmrU family lipid kinase"/>
    <property type="match status" value="1"/>
</dbReference>
<keyword evidence="6" id="KW-0067">ATP-binding</keyword>
<dbReference type="GO" id="GO:0008654">
    <property type="term" value="P:phospholipid biosynthetic process"/>
    <property type="evidence" value="ECO:0007669"/>
    <property type="project" value="UniProtKB-KW"/>
</dbReference>
<dbReference type="Proteomes" id="UP000574276">
    <property type="component" value="Unassembled WGS sequence"/>
</dbReference>
<evidence type="ECO:0000256" key="7">
    <source>
        <dbReference type="ARBA" id="ARBA00023209"/>
    </source>
</evidence>
<dbReference type="GO" id="GO:0016301">
    <property type="term" value="F:kinase activity"/>
    <property type="evidence" value="ECO:0007669"/>
    <property type="project" value="UniProtKB-KW"/>
</dbReference>
<evidence type="ECO:0000256" key="6">
    <source>
        <dbReference type="ARBA" id="ARBA00022840"/>
    </source>
</evidence>
<dbReference type="PANTHER" id="PTHR12358">
    <property type="entry name" value="SPHINGOSINE KINASE"/>
    <property type="match status" value="1"/>
</dbReference>
<dbReference type="PANTHER" id="PTHR12358:SF54">
    <property type="entry name" value="SPHINGOSINE KINASE RELATED PROTEIN"/>
    <property type="match status" value="1"/>
</dbReference>
<organism evidence="10 11">
    <name type="scientific">Variimorphobacter saccharofermentans</name>
    <dbReference type="NCBI Taxonomy" id="2755051"/>
    <lineage>
        <taxon>Bacteria</taxon>
        <taxon>Bacillati</taxon>
        <taxon>Bacillota</taxon>
        <taxon>Clostridia</taxon>
        <taxon>Lachnospirales</taxon>
        <taxon>Lachnospiraceae</taxon>
        <taxon>Variimorphobacter</taxon>
    </lineage>
</organism>
<dbReference type="InterPro" id="IPR017438">
    <property type="entry name" value="ATP-NAD_kinase_N"/>
</dbReference>
<keyword evidence="5 10" id="KW-0418">Kinase</keyword>
<name>A0A839JW95_9FIRM</name>
<dbReference type="Pfam" id="PF00781">
    <property type="entry name" value="DAGK_cat"/>
    <property type="match status" value="1"/>
</dbReference>
<sequence length="308" mass="33924">MYHFIINPKSSSGRGIRYWWIVKSELDRQQISYSATFTKHMGHATELTEQICNENPGIKNIVVLGGDGTINEVVNGIPNFSEVLLGYIPSGSSNDLARSLGIPNDPIKALCNILKPSKFQYLDIGKIDFINMSTAPRKFACSSGMGYDANVCMEVQASPLKRRLNRFGAGKLVYIAIAIKQLFFTKQLNATVIVDGVKKDTYRKILLVSSMIHKYEGGGLRITPDASPTDGKLSICLVHGLSKLRTLILLPTIFVGKHVKFKGIETFHCSEIEIIADDITAVHTDGEIPAVCSHIKVQCIAGQIRMIL</sequence>
<dbReference type="InterPro" id="IPR050187">
    <property type="entry name" value="Lipid_Phosphate_FormReg"/>
</dbReference>
<dbReference type="Gene3D" id="2.60.200.40">
    <property type="match status" value="1"/>
</dbReference>
<dbReference type="RefSeq" id="WP_228351286.1">
    <property type="nucleotide sequence ID" value="NZ_JACEGA010000001.1"/>
</dbReference>
<dbReference type="GO" id="GO:0005524">
    <property type="term" value="F:ATP binding"/>
    <property type="evidence" value="ECO:0007669"/>
    <property type="project" value="UniProtKB-KW"/>
</dbReference>
<comment type="similarity">
    <text evidence="2">Belongs to the diacylglycerol/lipid kinase family.</text>
</comment>
<feature type="domain" description="DAGKc" evidence="9">
    <location>
        <begin position="1"/>
        <end position="131"/>
    </location>
</feature>
<comment type="cofactor">
    <cofactor evidence="1">
        <name>Mg(2+)</name>
        <dbReference type="ChEBI" id="CHEBI:18420"/>
    </cofactor>
</comment>
<reference evidence="10 11" key="1">
    <citation type="submission" date="2020-07" db="EMBL/GenBank/DDBJ databases">
        <title>Characterization and genome sequencing of isolate MD1, a novel member within the family Lachnospiraceae.</title>
        <authorList>
            <person name="Rettenmaier R."/>
            <person name="Di Bello L."/>
            <person name="Zinser C."/>
            <person name="Scheitz K."/>
            <person name="Liebl W."/>
            <person name="Zverlov V."/>
        </authorList>
    </citation>
    <scope>NUCLEOTIDE SEQUENCE [LARGE SCALE GENOMIC DNA]</scope>
    <source>
        <strain evidence="10 11">MD1</strain>
    </source>
</reference>
<evidence type="ECO:0000256" key="2">
    <source>
        <dbReference type="ARBA" id="ARBA00005983"/>
    </source>
</evidence>
<evidence type="ECO:0000313" key="10">
    <source>
        <dbReference type="EMBL" id="MBB2181508.1"/>
    </source>
</evidence>